<dbReference type="KEGG" id="luo:HHL09_22870"/>
<evidence type="ECO:0000259" key="1">
    <source>
        <dbReference type="Pfam" id="PF07589"/>
    </source>
</evidence>
<gene>
    <name evidence="2" type="ORF">HHL09_22870</name>
</gene>
<dbReference type="EMBL" id="CP051774">
    <property type="protein sequence ID" value="QJE98507.1"/>
    <property type="molecule type" value="Genomic_DNA"/>
</dbReference>
<organism evidence="2 3">
    <name type="scientific">Luteolibacter luteus</name>
    <dbReference type="NCBI Taxonomy" id="2728835"/>
    <lineage>
        <taxon>Bacteria</taxon>
        <taxon>Pseudomonadati</taxon>
        <taxon>Verrucomicrobiota</taxon>
        <taxon>Verrucomicrobiia</taxon>
        <taxon>Verrucomicrobiales</taxon>
        <taxon>Verrucomicrobiaceae</taxon>
        <taxon>Luteolibacter</taxon>
    </lineage>
</organism>
<dbReference type="Proteomes" id="UP000501812">
    <property type="component" value="Chromosome"/>
</dbReference>
<dbReference type="NCBIfam" id="TIGR02595">
    <property type="entry name" value="PEP_CTERM"/>
    <property type="match status" value="1"/>
</dbReference>
<name>A0A858RNC7_9BACT</name>
<evidence type="ECO:0000313" key="3">
    <source>
        <dbReference type="Proteomes" id="UP000501812"/>
    </source>
</evidence>
<feature type="domain" description="Ice-binding protein C-terminal" evidence="1">
    <location>
        <begin position="56"/>
        <end position="78"/>
    </location>
</feature>
<evidence type="ECO:0000313" key="2">
    <source>
        <dbReference type="EMBL" id="QJE98507.1"/>
    </source>
</evidence>
<reference evidence="2 3" key="1">
    <citation type="submission" date="2020-04" db="EMBL/GenBank/DDBJ databases">
        <title>Luteolibacter sp. G-1-1-1 isolated from soil.</title>
        <authorList>
            <person name="Dahal R.H."/>
        </authorList>
    </citation>
    <scope>NUCLEOTIDE SEQUENCE [LARGE SCALE GENOMIC DNA]</scope>
    <source>
        <strain evidence="2 3">G-1-1-1</strain>
    </source>
</reference>
<accession>A0A858RNC7</accession>
<sequence length="78" mass="8549">MPTNSISRPPRPSSPAAPSWIFRVSPISLRRNDWERGPRLYAYAGQGGIISQFEVVPEPASCALAALGAVAAFLRRRR</sequence>
<dbReference type="Pfam" id="PF07589">
    <property type="entry name" value="PEP-CTERM"/>
    <property type="match status" value="1"/>
</dbReference>
<proteinExistence type="predicted"/>
<keyword evidence="3" id="KW-1185">Reference proteome</keyword>
<dbReference type="AlphaFoldDB" id="A0A858RNC7"/>
<protein>
    <submittedName>
        <fullName evidence="2">PEP-CTERM sorting domain-containing protein</fullName>
    </submittedName>
</protein>
<dbReference type="InterPro" id="IPR013424">
    <property type="entry name" value="Ice-binding_C"/>
</dbReference>